<evidence type="ECO:0000313" key="2">
    <source>
        <dbReference type="Proteomes" id="UP000051952"/>
    </source>
</evidence>
<dbReference type="InterPro" id="IPR009000">
    <property type="entry name" value="Transl_B-barrel_sf"/>
</dbReference>
<keyword evidence="2" id="KW-1185">Reference proteome</keyword>
<evidence type="ECO:0000313" key="1">
    <source>
        <dbReference type="EMBL" id="CUG27638.1"/>
    </source>
</evidence>
<sequence length="867" mass="96185">MNDATKMTSGAPIHCLMLPVYHGIETKKGKKAHNKFCEVTAAVDAVIRQLSLGHKRALEITMCPRRPQICCAHIAPKKRSAPQPGALTLPTNDVYLYEIGCGELRRAVVAASLLSIIDVVFLYCPDDEVMKEFKADTVKAHVQQYLMPLLLGMGVRRIEFVVRSESAKEVWEPTLATWKEHTKWNPHHTSLAMTIAPEHVDTRAAATPADDAPNPAGWVGAGTIACFTKTISEILASSQPLATVEDNARRPLRLSVLRRFDKIGVLVCQVLQGTLKVGDRVISVHDPLRTCTGNRVVSIRVYPLNCDVTEAFPGEQVGILTEAQLTFQNAHKTQLSQLPFLSLGQGDMIVRYGEGPQTQPCWLVVTSDVKVEEGKDLTLFGHGGNGLMRVVQRKATSLALTHTEYTWGQGLFIEAPVASDVESEAAAATEEVRSDNDDGSFRKVYTTDTLLAATHSNCQEERVFFPVRVRAVRHRMWVHRFIVGHVLPFFDPHALDKLPSDTVHVMLQKWRTTLEPPTGVNDGMKLRYTEMVFDELSQLVPKDLLLTCFPAAASATTNVADSTSREAAAALMSAQMDLLMLVSRLPVRDVAGRIWDYLASVLTSDAAPKKRQYFVTPTDRGPTALHNVALPPNFVNKILMRSVRSTFWLTRVRRIVGGTEKGLSVTEQWKLLELQEGSGVLRDMVGPSVRRQRPHDANAKRGVAEGMKISLADRASLLRAVLESPNGVSAATLYTSLACLAESSAFPQRQSSRWEWTDEEHVVAWQQERSAHTNFYVSALLVASKSSETVSHLSRWCLAAGILIPKLTDMAKQLPTLKSFHMLQRMTFVDLETLYVTQWALLRRHGVSLQASIMHKIAHYLLLMISP</sequence>
<dbReference type="EMBL" id="CYKH01000729">
    <property type="protein sequence ID" value="CUG27638.1"/>
    <property type="molecule type" value="Genomic_DNA"/>
</dbReference>
<organism evidence="1 2">
    <name type="scientific">Bodo saltans</name>
    <name type="common">Flagellated protozoan</name>
    <dbReference type="NCBI Taxonomy" id="75058"/>
    <lineage>
        <taxon>Eukaryota</taxon>
        <taxon>Discoba</taxon>
        <taxon>Euglenozoa</taxon>
        <taxon>Kinetoplastea</taxon>
        <taxon>Metakinetoplastina</taxon>
        <taxon>Eubodonida</taxon>
        <taxon>Bodonidae</taxon>
        <taxon>Bodo</taxon>
    </lineage>
</organism>
<gene>
    <name evidence="1" type="ORF">BSAL_76760</name>
</gene>
<protein>
    <submittedName>
        <fullName evidence="1">Uncharacterized protein</fullName>
    </submittedName>
</protein>
<dbReference type="AlphaFoldDB" id="A0A0S4IYZ8"/>
<dbReference type="Proteomes" id="UP000051952">
    <property type="component" value="Unassembled WGS sequence"/>
</dbReference>
<name>A0A0S4IYZ8_BODSA</name>
<proteinExistence type="predicted"/>
<dbReference type="SUPFAM" id="SSF50447">
    <property type="entry name" value="Translation proteins"/>
    <property type="match status" value="1"/>
</dbReference>
<accession>A0A0S4IYZ8</accession>
<reference evidence="2" key="1">
    <citation type="submission" date="2015-09" db="EMBL/GenBank/DDBJ databases">
        <authorList>
            <consortium name="Pathogen Informatics"/>
        </authorList>
    </citation>
    <scope>NUCLEOTIDE SEQUENCE [LARGE SCALE GENOMIC DNA]</scope>
    <source>
        <strain evidence="2">Lake Konstanz</strain>
    </source>
</reference>
<dbReference type="VEuPathDB" id="TriTrypDB:BSAL_76760"/>